<proteinExistence type="predicted"/>
<feature type="transmembrane region" description="Helical" evidence="1">
    <location>
        <begin position="169"/>
        <end position="185"/>
    </location>
</feature>
<sequence length="257" mass="30518">MSDTNNPRRWIYSVNSYSSNILHYQNPWICVWWSLAFPGFGHLTNNNFLWGMVLITFEFSVNNLGNINGAIFFSMIGEIEQAKLVLEYKWVHLYVMVYIFSAWDIYWRCVESNKAYKLAYSEQSKIKNFQMSPFELNLLSRKKPWVAFIWSMLLPGLGHYYLHRIPISIFAFIWVFIVLIYSNVYEGVYYSMTDDIEKSKSIMNPQWILFIPSLHLFAMYDSYRIAVSNNKIFNIEQSTFLKEQYQLGSLNSIYNTE</sequence>
<keyword evidence="3" id="KW-1185">Reference proteome</keyword>
<dbReference type="EMBL" id="JBHSZV010000029">
    <property type="protein sequence ID" value="MFC7062547.1"/>
    <property type="molecule type" value="Genomic_DNA"/>
</dbReference>
<keyword evidence="1" id="KW-0812">Transmembrane</keyword>
<comment type="caution">
    <text evidence="2">The sequence shown here is derived from an EMBL/GenBank/DDBJ whole genome shotgun (WGS) entry which is preliminary data.</text>
</comment>
<reference evidence="3" key="1">
    <citation type="journal article" date="2019" name="Int. J. Syst. Evol. Microbiol.">
        <title>The Global Catalogue of Microorganisms (GCM) 10K type strain sequencing project: providing services to taxonomists for standard genome sequencing and annotation.</title>
        <authorList>
            <consortium name="The Broad Institute Genomics Platform"/>
            <consortium name="The Broad Institute Genome Sequencing Center for Infectious Disease"/>
            <person name="Wu L."/>
            <person name="Ma J."/>
        </authorList>
    </citation>
    <scope>NUCLEOTIDE SEQUENCE [LARGE SCALE GENOMIC DNA]</scope>
    <source>
        <strain evidence="3">CGMCC 4.1621</strain>
    </source>
</reference>
<feature type="transmembrane region" description="Helical" evidence="1">
    <location>
        <begin position="48"/>
        <end position="76"/>
    </location>
</feature>
<gene>
    <name evidence="2" type="ORF">ACFQIC_11835</name>
</gene>
<organism evidence="2 3">
    <name type="scientific">Halobacillus seohaensis</name>
    <dbReference type="NCBI Taxonomy" id="447421"/>
    <lineage>
        <taxon>Bacteria</taxon>
        <taxon>Bacillati</taxon>
        <taxon>Bacillota</taxon>
        <taxon>Bacilli</taxon>
        <taxon>Bacillales</taxon>
        <taxon>Bacillaceae</taxon>
        <taxon>Halobacillus</taxon>
    </lineage>
</organism>
<evidence type="ECO:0000313" key="2">
    <source>
        <dbReference type="EMBL" id="MFC7062547.1"/>
    </source>
</evidence>
<evidence type="ECO:0000256" key="1">
    <source>
        <dbReference type="SAM" id="Phobius"/>
    </source>
</evidence>
<accession>A0ABW2EJT9</accession>
<dbReference type="RefSeq" id="WP_204712070.1">
    <property type="nucleotide sequence ID" value="NZ_JBHSZV010000029.1"/>
</dbReference>
<keyword evidence="1" id="KW-0472">Membrane</keyword>
<feature type="transmembrane region" description="Helical" evidence="1">
    <location>
        <begin position="88"/>
        <end position="107"/>
    </location>
</feature>
<dbReference type="Proteomes" id="UP001596410">
    <property type="component" value="Unassembled WGS sequence"/>
</dbReference>
<keyword evidence="1" id="KW-1133">Transmembrane helix</keyword>
<protein>
    <submittedName>
        <fullName evidence="2">Uncharacterized protein</fullName>
    </submittedName>
</protein>
<name>A0ABW2EJT9_9BACI</name>
<evidence type="ECO:0000313" key="3">
    <source>
        <dbReference type="Proteomes" id="UP001596410"/>
    </source>
</evidence>